<dbReference type="InterPro" id="IPR052548">
    <property type="entry name" value="Type_VII_TA_antitoxin"/>
</dbReference>
<dbReference type="PANTHER" id="PTHR33933">
    <property type="entry name" value="NUCLEOTIDYLTRANSFERASE"/>
    <property type="match status" value="1"/>
</dbReference>
<dbReference type="GO" id="GO:0016779">
    <property type="term" value="F:nucleotidyltransferase activity"/>
    <property type="evidence" value="ECO:0007669"/>
    <property type="project" value="InterPro"/>
</dbReference>
<dbReference type="InterPro" id="IPR043519">
    <property type="entry name" value="NT_sf"/>
</dbReference>
<dbReference type="SUPFAM" id="SSF81301">
    <property type="entry name" value="Nucleotidyltransferase"/>
    <property type="match status" value="1"/>
</dbReference>
<feature type="domain" description="Polymerase nucleotidyl transferase" evidence="1">
    <location>
        <begin position="17"/>
        <end position="67"/>
    </location>
</feature>
<dbReference type="AlphaFoldDB" id="A0A1P9WTQ4"/>
<dbReference type="Proteomes" id="UP000187941">
    <property type="component" value="Chromosome"/>
</dbReference>
<dbReference type="InterPro" id="IPR002934">
    <property type="entry name" value="Polymerase_NTP_transf_dom"/>
</dbReference>
<dbReference type="OrthoDB" id="1321649at2"/>
<protein>
    <submittedName>
        <fullName evidence="2">DNA polymerase subunit beta</fullName>
    </submittedName>
</protein>
<dbReference type="Pfam" id="PF01909">
    <property type="entry name" value="NTP_transf_2"/>
    <property type="match status" value="1"/>
</dbReference>
<gene>
    <name evidence="2" type="ORF">AWR27_05100</name>
</gene>
<evidence type="ECO:0000313" key="3">
    <source>
        <dbReference type="Proteomes" id="UP000187941"/>
    </source>
</evidence>
<sequence>MKTPTKPAINPAIEPIVREFKAALQDLYGDRLREVVLYGSYARGDYHDESDIDLMVVLNDERINTITEVFRLSDLTMNVILQYGKAISPLPVEARKYATSLMPVYQNARKEGFIL</sequence>
<dbReference type="KEGG" id="smon:AWR27_05100"/>
<evidence type="ECO:0000313" key="2">
    <source>
        <dbReference type="EMBL" id="AQG78757.1"/>
    </source>
</evidence>
<dbReference type="Gene3D" id="3.30.460.10">
    <property type="entry name" value="Beta Polymerase, domain 2"/>
    <property type="match status" value="1"/>
</dbReference>
<dbReference type="RefSeq" id="WP_077130200.1">
    <property type="nucleotide sequence ID" value="NZ_CP014263.1"/>
</dbReference>
<evidence type="ECO:0000259" key="1">
    <source>
        <dbReference type="Pfam" id="PF01909"/>
    </source>
</evidence>
<dbReference type="CDD" id="cd05403">
    <property type="entry name" value="NT_KNTase_like"/>
    <property type="match status" value="1"/>
</dbReference>
<name>A0A1P9WTQ4_9BACT</name>
<keyword evidence="3" id="KW-1185">Reference proteome</keyword>
<dbReference type="STRING" id="1178516.AWR27_05100"/>
<accession>A0A1P9WTQ4</accession>
<dbReference type="PANTHER" id="PTHR33933:SF1">
    <property type="entry name" value="PROTEIN ADENYLYLTRANSFERASE MNTA-RELATED"/>
    <property type="match status" value="1"/>
</dbReference>
<proteinExistence type="predicted"/>
<organism evidence="2 3">
    <name type="scientific">Spirosoma montaniterrae</name>
    <dbReference type="NCBI Taxonomy" id="1178516"/>
    <lineage>
        <taxon>Bacteria</taxon>
        <taxon>Pseudomonadati</taxon>
        <taxon>Bacteroidota</taxon>
        <taxon>Cytophagia</taxon>
        <taxon>Cytophagales</taxon>
        <taxon>Cytophagaceae</taxon>
        <taxon>Spirosoma</taxon>
    </lineage>
</organism>
<reference evidence="2 3" key="1">
    <citation type="submission" date="2016-01" db="EMBL/GenBank/DDBJ databases">
        <authorList>
            <person name="Oliw E.H."/>
        </authorList>
    </citation>
    <scope>NUCLEOTIDE SEQUENCE [LARGE SCALE GENOMIC DNA]</scope>
    <source>
        <strain evidence="2 3">DY10</strain>
    </source>
</reference>
<dbReference type="EMBL" id="CP014263">
    <property type="protein sequence ID" value="AQG78757.1"/>
    <property type="molecule type" value="Genomic_DNA"/>
</dbReference>